<feature type="chain" id="PRO_5010348899" evidence="1">
    <location>
        <begin position="19"/>
        <end position="355"/>
    </location>
</feature>
<protein>
    <submittedName>
        <fullName evidence="2">Uncharacterized protein</fullName>
    </submittedName>
</protein>
<name>A0A1S0TL79_LOALO</name>
<proteinExistence type="predicted"/>
<sequence length="355" mass="39451">MSITQIIGFSLLVCITLAYNKTFSPLNPPVYHYPGYNPGVSLNLYHASDIVDNNLETVPDHNDDTYKSDREQVTIITNDEQSQEVTDGFAYNIERENTDRELLGINVDKDLFPELICSLSPFNSDTSTSSIGGESPGINGKNKIVNVLISDAMRALRIAVNIENARKRTTNHSLTNTNDPIVDELSIIHRLPLTMKHIKLNINVKANAPKNVLHNIRDHGGAMQNSINIAMQKTKPNCGKVSISFGAVRQHLENIRCRPNCNTSTIRAYTMHEKKTKFVSVLIADVLFTRTIAKNIENTGKSTANHLFTNVKNPIVENSTIIAHHFTLTGREIINHINLNLNAKTVTNASTARTT</sequence>
<keyword evidence="1" id="KW-0732">Signal</keyword>
<dbReference type="InParanoid" id="A0A1S0TL79"/>
<reference evidence="2" key="1">
    <citation type="submission" date="2012-04" db="EMBL/GenBank/DDBJ databases">
        <title>The Genome Sequence of Loa loa.</title>
        <authorList>
            <consortium name="The Broad Institute Genome Sequencing Platform"/>
            <consortium name="Broad Institute Genome Sequencing Center for Infectious Disease"/>
            <person name="Nutman T.B."/>
            <person name="Fink D.L."/>
            <person name="Russ C."/>
            <person name="Young S."/>
            <person name="Zeng Q."/>
            <person name="Gargeya S."/>
            <person name="Alvarado L."/>
            <person name="Berlin A."/>
            <person name="Chapman S.B."/>
            <person name="Chen Z."/>
            <person name="Freedman E."/>
            <person name="Gellesch M."/>
            <person name="Goldberg J."/>
            <person name="Griggs A."/>
            <person name="Gujja S."/>
            <person name="Heilman E.R."/>
            <person name="Heiman D."/>
            <person name="Howarth C."/>
            <person name="Mehta T."/>
            <person name="Neiman D."/>
            <person name="Pearson M."/>
            <person name="Roberts A."/>
            <person name="Saif S."/>
            <person name="Shea T."/>
            <person name="Shenoy N."/>
            <person name="Sisk P."/>
            <person name="Stolte C."/>
            <person name="Sykes S."/>
            <person name="White J."/>
            <person name="Yandava C."/>
            <person name="Haas B."/>
            <person name="Henn M.R."/>
            <person name="Nusbaum C."/>
            <person name="Birren B."/>
        </authorList>
    </citation>
    <scope>NUCLEOTIDE SEQUENCE [LARGE SCALE GENOMIC DNA]</scope>
</reference>
<dbReference type="KEGG" id="loa:LOAG_12468"/>
<dbReference type="RefSeq" id="XP_003148030.1">
    <property type="nucleotide sequence ID" value="XM_003147982.1"/>
</dbReference>
<evidence type="ECO:0000256" key="1">
    <source>
        <dbReference type="SAM" id="SignalP"/>
    </source>
</evidence>
<evidence type="ECO:0000313" key="2">
    <source>
        <dbReference type="EMBL" id="EFO16039.1"/>
    </source>
</evidence>
<dbReference type="CTD" id="9949930"/>
<organism evidence="2">
    <name type="scientific">Loa loa</name>
    <name type="common">Eye worm</name>
    <name type="synonym">Filaria loa</name>
    <dbReference type="NCBI Taxonomy" id="7209"/>
    <lineage>
        <taxon>Eukaryota</taxon>
        <taxon>Metazoa</taxon>
        <taxon>Ecdysozoa</taxon>
        <taxon>Nematoda</taxon>
        <taxon>Chromadorea</taxon>
        <taxon>Rhabditida</taxon>
        <taxon>Spirurina</taxon>
        <taxon>Spiruromorpha</taxon>
        <taxon>Filarioidea</taxon>
        <taxon>Onchocercidae</taxon>
        <taxon>Loa</taxon>
    </lineage>
</organism>
<feature type="signal peptide" evidence="1">
    <location>
        <begin position="1"/>
        <end position="18"/>
    </location>
</feature>
<dbReference type="AlphaFoldDB" id="A0A1S0TL79"/>
<accession>A0A1S0TL79</accession>
<dbReference type="GeneID" id="9949930"/>
<dbReference type="EMBL" id="JH713085">
    <property type="protein sequence ID" value="EFO16039.1"/>
    <property type="molecule type" value="Genomic_DNA"/>
</dbReference>
<gene>
    <name evidence="2" type="ORF">LOAG_12468</name>
</gene>